<name>A0A812IQQ2_SYMPI</name>
<reference evidence="1" key="1">
    <citation type="submission" date="2021-02" db="EMBL/GenBank/DDBJ databases">
        <authorList>
            <person name="Dougan E. K."/>
            <person name="Rhodes N."/>
            <person name="Thang M."/>
            <person name="Chan C."/>
        </authorList>
    </citation>
    <scope>NUCLEOTIDE SEQUENCE</scope>
</reference>
<dbReference type="EMBL" id="CAJNIZ010000802">
    <property type="protein sequence ID" value="CAE7175641.1"/>
    <property type="molecule type" value="Genomic_DNA"/>
</dbReference>
<dbReference type="Pfam" id="PF06041">
    <property type="entry name" value="DUF924"/>
    <property type="match status" value="1"/>
</dbReference>
<dbReference type="OrthoDB" id="310751at2759"/>
<evidence type="ECO:0000313" key="2">
    <source>
        <dbReference type="Proteomes" id="UP000649617"/>
    </source>
</evidence>
<proteinExistence type="predicted"/>
<accession>A0A812IQQ2</accession>
<comment type="caution">
    <text evidence="1">The sequence shown here is derived from an EMBL/GenBank/DDBJ whole genome shotgun (WGS) entry which is preliminary data.</text>
</comment>
<evidence type="ECO:0000313" key="1">
    <source>
        <dbReference type="EMBL" id="CAE7175641.1"/>
    </source>
</evidence>
<organism evidence="1 2">
    <name type="scientific">Symbiodinium pilosum</name>
    <name type="common">Dinoflagellate</name>
    <dbReference type="NCBI Taxonomy" id="2952"/>
    <lineage>
        <taxon>Eukaryota</taxon>
        <taxon>Sar</taxon>
        <taxon>Alveolata</taxon>
        <taxon>Dinophyceae</taxon>
        <taxon>Suessiales</taxon>
        <taxon>Symbiodiniaceae</taxon>
        <taxon>Symbiodinium</taxon>
    </lineage>
</organism>
<dbReference type="Gene3D" id="1.20.58.320">
    <property type="entry name" value="TPR-like"/>
    <property type="match status" value="1"/>
</dbReference>
<feature type="non-terminal residue" evidence="1">
    <location>
        <position position="1"/>
    </location>
</feature>
<feature type="non-terminal residue" evidence="1">
    <location>
        <position position="185"/>
    </location>
</feature>
<dbReference type="InterPro" id="IPR011990">
    <property type="entry name" value="TPR-like_helical_dom_sf"/>
</dbReference>
<sequence>YTTGNASPSRPRLPSLCLVERVTRRGACGVPALAAFSCGVQLLRFRRRVASTCQRRAQPTLDSLLTFWFGTEVLSAREQLNDAAYLRGRTKMWYLSGAKHDETARSYLPLLEQEHKLWPQREALKPTEVSESENLANLARVVLFDQIPRNAFRGTAKAFDYDGQALEVSDQLLQTGFADSCSAAE</sequence>
<keyword evidence="2" id="KW-1185">Reference proteome</keyword>
<dbReference type="AlphaFoldDB" id="A0A812IQQ2"/>
<dbReference type="Proteomes" id="UP000649617">
    <property type="component" value="Unassembled WGS sequence"/>
</dbReference>
<dbReference type="SUPFAM" id="SSF48452">
    <property type="entry name" value="TPR-like"/>
    <property type="match status" value="1"/>
</dbReference>
<gene>
    <name evidence="1" type="primary">ANKRD17</name>
    <name evidence="1" type="ORF">SPIL2461_LOCUS895</name>
</gene>
<protein>
    <submittedName>
        <fullName evidence="1">ANKRD17 protein</fullName>
    </submittedName>
</protein>
<dbReference type="InterPro" id="IPR010323">
    <property type="entry name" value="DUF924"/>
</dbReference>